<keyword evidence="2" id="KW-1185">Reference proteome</keyword>
<evidence type="ECO:0008006" key="3">
    <source>
        <dbReference type="Google" id="ProtNLM"/>
    </source>
</evidence>
<accession>A0A6I1PQ64</accession>
<comment type="caution">
    <text evidence="1">The sequence shown here is derived from an EMBL/GenBank/DDBJ whole genome shotgun (WGS) entry which is preliminary data.</text>
</comment>
<dbReference type="Proteomes" id="UP000592780">
    <property type="component" value="Unassembled WGS sequence"/>
</dbReference>
<reference evidence="1 2" key="1">
    <citation type="submission" date="2020-08" db="EMBL/GenBank/DDBJ databases">
        <title>Genomic Encyclopedia of Type Strains, Phase IV (KMG-V): Genome sequencing to study the core and pangenomes of soil and plant-associated prokaryotes.</title>
        <authorList>
            <person name="Whitman W."/>
        </authorList>
    </citation>
    <scope>NUCLEOTIDE SEQUENCE [LARGE SCALE GENOMIC DNA]</scope>
    <source>
        <strain evidence="1 2">JPY158</strain>
    </source>
</reference>
<evidence type="ECO:0000313" key="2">
    <source>
        <dbReference type="Proteomes" id="UP000592780"/>
    </source>
</evidence>
<dbReference type="EMBL" id="JACHDD010000003">
    <property type="protein sequence ID" value="MBB5423791.1"/>
    <property type="molecule type" value="Genomic_DNA"/>
</dbReference>
<name>A0A6I1PQ64_PARAM</name>
<organism evidence="1 2">
    <name type="scientific">Paraburkholderia atlantica</name>
    <dbReference type="NCBI Taxonomy" id="2654982"/>
    <lineage>
        <taxon>Bacteria</taxon>
        <taxon>Pseudomonadati</taxon>
        <taxon>Pseudomonadota</taxon>
        <taxon>Betaproteobacteria</taxon>
        <taxon>Burkholderiales</taxon>
        <taxon>Burkholderiaceae</taxon>
        <taxon>Paraburkholderia</taxon>
    </lineage>
</organism>
<dbReference type="AlphaFoldDB" id="A0A6I1PQ64"/>
<dbReference type="RefSeq" id="WP_152851177.1">
    <property type="nucleotide sequence ID" value="NZ_JACHDD010000003.1"/>
</dbReference>
<evidence type="ECO:0000313" key="1">
    <source>
        <dbReference type="EMBL" id="MBB5423791.1"/>
    </source>
</evidence>
<sequence>MPIYQITRSVLERVAQAVSRSFHDDAIYSEEAAADGRLNVLLVRNPAGPDTPYISLRFPGDLLGRLETLGPKQTAIVGNHIRNIVSARLADYRNAADAGTLSRNDPFPIEFDERIFDATAGGDETT</sequence>
<protein>
    <recommendedName>
        <fullName evidence="3">DUF3022 domain-containing protein</fullName>
    </recommendedName>
</protein>
<gene>
    <name evidence="1" type="ORF">HDG40_001935</name>
</gene>
<proteinExistence type="predicted"/>